<evidence type="ECO:0000313" key="4">
    <source>
        <dbReference type="Proteomes" id="UP000325313"/>
    </source>
</evidence>
<evidence type="ECO:0000256" key="2">
    <source>
        <dbReference type="SAM" id="MobiDB-lite"/>
    </source>
</evidence>
<organism evidence="3 4">
    <name type="scientific">Puccinia graminis f. sp. tritici</name>
    <dbReference type="NCBI Taxonomy" id="56615"/>
    <lineage>
        <taxon>Eukaryota</taxon>
        <taxon>Fungi</taxon>
        <taxon>Dikarya</taxon>
        <taxon>Basidiomycota</taxon>
        <taxon>Pucciniomycotina</taxon>
        <taxon>Pucciniomycetes</taxon>
        <taxon>Pucciniales</taxon>
        <taxon>Pucciniaceae</taxon>
        <taxon>Puccinia</taxon>
    </lineage>
</organism>
<dbReference type="Proteomes" id="UP000325313">
    <property type="component" value="Unassembled WGS sequence"/>
</dbReference>
<comment type="caution">
    <text evidence="3">The sequence shown here is derived from an EMBL/GenBank/DDBJ whole genome shotgun (WGS) entry which is preliminary data.</text>
</comment>
<dbReference type="EMBL" id="VDEP01000222">
    <property type="protein sequence ID" value="KAA1122671.1"/>
    <property type="molecule type" value="Genomic_DNA"/>
</dbReference>
<keyword evidence="1" id="KW-0175">Coiled coil</keyword>
<evidence type="ECO:0000313" key="3">
    <source>
        <dbReference type="EMBL" id="KAA1122671.1"/>
    </source>
</evidence>
<gene>
    <name evidence="3" type="ORF">PGTUg99_004815</name>
</gene>
<feature type="region of interest" description="Disordered" evidence="2">
    <location>
        <begin position="1"/>
        <end position="35"/>
    </location>
</feature>
<protein>
    <submittedName>
        <fullName evidence="3">Uncharacterized protein</fullName>
    </submittedName>
</protein>
<dbReference type="AlphaFoldDB" id="A0A5B0RA38"/>
<accession>A0A5B0RA38</accession>
<name>A0A5B0RA38_PUCGR</name>
<feature type="coiled-coil region" evidence="1">
    <location>
        <begin position="89"/>
        <end position="118"/>
    </location>
</feature>
<reference evidence="3 4" key="1">
    <citation type="submission" date="2019-05" db="EMBL/GenBank/DDBJ databases">
        <title>Emergence of the Ug99 lineage of the wheat stem rust pathogen through somatic hybridization.</title>
        <authorList>
            <person name="Li F."/>
            <person name="Upadhyaya N.M."/>
            <person name="Sperschneider J."/>
            <person name="Matny O."/>
            <person name="Nguyen-Phuc H."/>
            <person name="Mago R."/>
            <person name="Raley C."/>
            <person name="Miller M.E."/>
            <person name="Silverstein K.A.T."/>
            <person name="Henningsen E."/>
            <person name="Hirsch C.D."/>
            <person name="Visser B."/>
            <person name="Pretorius Z.A."/>
            <person name="Steffenson B.J."/>
            <person name="Schwessinger B."/>
            <person name="Dodds P.N."/>
            <person name="Figueroa M."/>
        </authorList>
    </citation>
    <scope>NUCLEOTIDE SEQUENCE [LARGE SCALE GENOMIC DNA]</scope>
    <source>
        <strain evidence="3 4">Ug99</strain>
    </source>
</reference>
<proteinExistence type="predicted"/>
<evidence type="ECO:0000256" key="1">
    <source>
        <dbReference type="SAM" id="Coils"/>
    </source>
</evidence>
<sequence length="152" mass="17754">MLPSQPQLSRGFHEAVYGTEPEEIGQLGRQAERLKRTSTKKSVVCRNLKNRLQNKDDKILEFNQDYPSELQSLEHKLKVRMVPIMYNQLRSARAELAQQDTEIEIHRKERELQTLIREDLEARMQTTRGQNPSIGIKSKQSYGTFLILIFTK</sequence>